<dbReference type="Proteomes" id="UP000247772">
    <property type="component" value="Unassembled WGS sequence"/>
</dbReference>
<evidence type="ECO:0000313" key="3">
    <source>
        <dbReference type="Proteomes" id="UP000247772"/>
    </source>
</evidence>
<gene>
    <name evidence="2" type="ORF">C7410_114166</name>
</gene>
<protein>
    <submittedName>
        <fullName evidence="2">Uncharacterized protein</fullName>
    </submittedName>
</protein>
<evidence type="ECO:0000256" key="1">
    <source>
        <dbReference type="SAM" id="MobiDB-lite"/>
    </source>
</evidence>
<comment type="caution">
    <text evidence="2">The sequence shown here is derived from an EMBL/GenBank/DDBJ whole genome shotgun (WGS) entry which is preliminary data.</text>
</comment>
<feature type="region of interest" description="Disordered" evidence="1">
    <location>
        <begin position="20"/>
        <end position="50"/>
    </location>
</feature>
<evidence type="ECO:0000313" key="2">
    <source>
        <dbReference type="EMBL" id="PYE21524.1"/>
    </source>
</evidence>
<sequence>MDILPCGRLALLTYIKKAKRGTPGSSNATKWSPTAPGTAASAGLDGCIQA</sequence>
<dbReference type="AlphaFoldDB" id="A0A2V4TSI1"/>
<proteinExistence type="predicted"/>
<organism evidence="2 3">
    <name type="scientific">Paraburkholderia silvatlantica</name>
    <dbReference type="NCBI Taxonomy" id="321895"/>
    <lineage>
        <taxon>Bacteria</taxon>
        <taxon>Pseudomonadati</taxon>
        <taxon>Pseudomonadota</taxon>
        <taxon>Betaproteobacteria</taxon>
        <taxon>Burkholderiales</taxon>
        <taxon>Burkholderiaceae</taxon>
        <taxon>Paraburkholderia</taxon>
    </lineage>
</organism>
<feature type="compositionally biased region" description="Polar residues" evidence="1">
    <location>
        <begin position="23"/>
        <end position="32"/>
    </location>
</feature>
<dbReference type="EMBL" id="QJSQ01000014">
    <property type="protein sequence ID" value="PYE21524.1"/>
    <property type="molecule type" value="Genomic_DNA"/>
</dbReference>
<reference evidence="2 3" key="1">
    <citation type="submission" date="2018-06" db="EMBL/GenBank/DDBJ databases">
        <title>Genomic Encyclopedia of Type Strains, Phase IV (KMG-V): Genome sequencing to study the core and pangenomes of soil and plant-associated prokaryotes.</title>
        <authorList>
            <person name="Whitman W."/>
        </authorList>
    </citation>
    <scope>NUCLEOTIDE SEQUENCE [LARGE SCALE GENOMIC DNA]</scope>
    <source>
        <strain evidence="2 3">SRCL-318</strain>
    </source>
</reference>
<accession>A0A2V4TSI1</accession>
<name>A0A2V4TSI1_9BURK</name>